<dbReference type="SMART" id="SM00382">
    <property type="entry name" value="AAA"/>
    <property type="match status" value="1"/>
</dbReference>
<dbReference type="GO" id="GO:0046677">
    <property type="term" value="P:response to antibiotic"/>
    <property type="evidence" value="ECO:0007669"/>
    <property type="project" value="UniProtKB-KW"/>
</dbReference>
<evidence type="ECO:0000256" key="1">
    <source>
        <dbReference type="ARBA" id="ARBA00004202"/>
    </source>
</evidence>
<evidence type="ECO:0000313" key="8">
    <source>
        <dbReference type="Proteomes" id="UP000078368"/>
    </source>
</evidence>
<name>A0A179B3A3_9ACTO</name>
<sequence length="291" mass="31137">MSAPTLSIENLVKVFGDVEAVRGVSLSISPGEVVAFLGPNGAGKTTTLDIVLGLSKPTSGAVALFGAAPRRAIKAGRVSAVLQTGGLLLDHTVENLVRMVADTFPNPLPWREVMDRTNLNEIAKRRVRKCSGGEQQRVRMALALLPDPSLIVLDEPTTGMDVTARRRFWDSMHAEAERGKTIVFATHYLAEAEMYAERTVIMNRGKIVADGPTNEIRGSFGAQTVTGRFPTKEAAKAAQASIGGRLEETSVSVTGPDVLALNRAMLDLPEIIGISVTDVSLEEAFEELTGE</sequence>
<evidence type="ECO:0000256" key="5">
    <source>
        <dbReference type="ARBA" id="ARBA00023251"/>
    </source>
</evidence>
<keyword evidence="2" id="KW-0813">Transport</keyword>
<organism evidence="7 8">
    <name type="scientific">Peptidiphaga gingivicola</name>
    <dbReference type="NCBI Taxonomy" id="2741497"/>
    <lineage>
        <taxon>Bacteria</taxon>
        <taxon>Bacillati</taxon>
        <taxon>Actinomycetota</taxon>
        <taxon>Actinomycetes</taxon>
        <taxon>Actinomycetales</taxon>
        <taxon>Actinomycetaceae</taxon>
        <taxon>Peptidiphaga</taxon>
    </lineage>
</organism>
<dbReference type="SUPFAM" id="SSF52540">
    <property type="entry name" value="P-loop containing nucleoside triphosphate hydrolases"/>
    <property type="match status" value="1"/>
</dbReference>
<dbReference type="InterPro" id="IPR017871">
    <property type="entry name" value="ABC_transporter-like_CS"/>
</dbReference>
<evidence type="ECO:0000256" key="4">
    <source>
        <dbReference type="ARBA" id="ARBA00022840"/>
    </source>
</evidence>
<evidence type="ECO:0000259" key="6">
    <source>
        <dbReference type="PROSITE" id="PS50893"/>
    </source>
</evidence>
<keyword evidence="4 7" id="KW-0067">ATP-binding</keyword>
<protein>
    <submittedName>
        <fullName evidence="7">ABC transporter ATP-binding protein</fullName>
    </submittedName>
</protein>
<gene>
    <name evidence="7" type="ORF">A4H34_03105</name>
</gene>
<reference evidence="7 8" key="1">
    <citation type="submission" date="2016-04" db="EMBL/GenBank/DDBJ databases">
        <title>Peptidophaga gingivicola gen. nov., sp. nov., isolated from human subgingival plaque.</title>
        <authorList>
            <person name="Beall C.J."/>
            <person name="Mokrzan E.M."/>
            <person name="Griffen A.L."/>
            <person name="Leys E.J."/>
        </authorList>
    </citation>
    <scope>NUCLEOTIDE SEQUENCE [LARGE SCALE GENOMIC DNA]</scope>
    <source>
        <strain evidence="7 8">BA112</strain>
    </source>
</reference>
<evidence type="ECO:0000256" key="2">
    <source>
        <dbReference type="ARBA" id="ARBA00022448"/>
    </source>
</evidence>
<dbReference type="Pfam" id="PF00005">
    <property type="entry name" value="ABC_tran"/>
    <property type="match status" value="1"/>
</dbReference>
<dbReference type="GO" id="GO:0016887">
    <property type="term" value="F:ATP hydrolysis activity"/>
    <property type="evidence" value="ECO:0007669"/>
    <property type="project" value="InterPro"/>
</dbReference>
<dbReference type="PROSITE" id="PS00211">
    <property type="entry name" value="ABC_TRANSPORTER_1"/>
    <property type="match status" value="1"/>
</dbReference>
<keyword evidence="5" id="KW-0046">Antibiotic resistance</keyword>
<dbReference type="Gene3D" id="3.40.50.300">
    <property type="entry name" value="P-loop containing nucleotide triphosphate hydrolases"/>
    <property type="match status" value="1"/>
</dbReference>
<dbReference type="AlphaFoldDB" id="A0A179B3A3"/>
<keyword evidence="8" id="KW-1185">Reference proteome</keyword>
<dbReference type="InterPro" id="IPR003439">
    <property type="entry name" value="ABC_transporter-like_ATP-bd"/>
</dbReference>
<comment type="subcellular location">
    <subcellularLocation>
        <location evidence="1">Cell membrane</location>
        <topology evidence="1">Peripheral membrane protein</topology>
    </subcellularLocation>
</comment>
<feature type="domain" description="ABC transporter" evidence="6">
    <location>
        <begin position="6"/>
        <end position="229"/>
    </location>
</feature>
<dbReference type="GO" id="GO:0005524">
    <property type="term" value="F:ATP binding"/>
    <property type="evidence" value="ECO:0007669"/>
    <property type="project" value="UniProtKB-KW"/>
</dbReference>
<dbReference type="InterPro" id="IPR027417">
    <property type="entry name" value="P-loop_NTPase"/>
</dbReference>
<dbReference type="PANTHER" id="PTHR42711:SF17">
    <property type="entry name" value="ABC TRANSPORTER ATP-BINDING PROTEIN"/>
    <property type="match status" value="1"/>
</dbReference>
<comment type="caution">
    <text evidence="7">The sequence shown here is derived from an EMBL/GenBank/DDBJ whole genome shotgun (WGS) entry which is preliminary data.</text>
</comment>
<dbReference type="EMBL" id="LVZK01000001">
    <property type="protein sequence ID" value="OAP86177.1"/>
    <property type="molecule type" value="Genomic_DNA"/>
</dbReference>
<dbReference type="InterPro" id="IPR003593">
    <property type="entry name" value="AAA+_ATPase"/>
</dbReference>
<keyword evidence="3" id="KW-0547">Nucleotide-binding</keyword>
<accession>A0A179B3A3</accession>
<dbReference type="Proteomes" id="UP000078368">
    <property type="component" value="Unassembled WGS sequence"/>
</dbReference>
<dbReference type="RefSeq" id="WP_064231039.1">
    <property type="nucleotide sequence ID" value="NZ_LVZK01000001.1"/>
</dbReference>
<proteinExistence type="predicted"/>
<dbReference type="PANTHER" id="PTHR42711">
    <property type="entry name" value="ABC TRANSPORTER ATP-BINDING PROTEIN"/>
    <property type="match status" value="1"/>
</dbReference>
<evidence type="ECO:0000256" key="3">
    <source>
        <dbReference type="ARBA" id="ARBA00022741"/>
    </source>
</evidence>
<evidence type="ECO:0000313" key="7">
    <source>
        <dbReference type="EMBL" id="OAP86177.1"/>
    </source>
</evidence>
<dbReference type="OrthoDB" id="9804819at2"/>
<dbReference type="GO" id="GO:0005886">
    <property type="term" value="C:plasma membrane"/>
    <property type="evidence" value="ECO:0007669"/>
    <property type="project" value="UniProtKB-SubCell"/>
</dbReference>
<dbReference type="CDD" id="cd03230">
    <property type="entry name" value="ABC_DR_subfamily_A"/>
    <property type="match status" value="1"/>
</dbReference>
<dbReference type="PROSITE" id="PS50893">
    <property type="entry name" value="ABC_TRANSPORTER_2"/>
    <property type="match status" value="1"/>
</dbReference>
<dbReference type="InterPro" id="IPR050763">
    <property type="entry name" value="ABC_transporter_ATP-binding"/>
</dbReference>
<dbReference type="STRING" id="1823756.A4H34_03105"/>